<keyword evidence="3" id="KW-1185">Reference proteome</keyword>
<accession>A0AAV4BI05</accession>
<feature type="region of interest" description="Disordered" evidence="1">
    <location>
        <begin position="146"/>
        <end position="180"/>
    </location>
</feature>
<evidence type="ECO:0000313" key="2">
    <source>
        <dbReference type="EMBL" id="GFO18448.1"/>
    </source>
</evidence>
<gene>
    <name evidence="2" type="ORF">PoB_004495300</name>
</gene>
<name>A0AAV4BI05_9GAST</name>
<dbReference type="AlphaFoldDB" id="A0AAV4BI05"/>
<evidence type="ECO:0000313" key="3">
    <source>
        <dbReference type="Proteomes" id="UP000735302"/>
    </source>
</evidence>
<sequence length="467" mass="53282">MSTCKPHPKFLTLLSPPSDEQLNLLDANRISQTFEPAITTNGMDLRFQSSWDDWLVDVVYGPLQLEEITKDVQLDWFLSQSPEIPDVGPLHQHQGRAPSPYLPQLVPYDDGVNEVQWIDPFEVETITPQSELLYQNQMADPTNQQWALQEPSPTPKEIPLVPVEEPPPPPKTDQQQEPSEEDKIILQLFEDEPISKRLSVCSQPFHPPSIPKTVAYLPAIEFGYTGDMQLIHEACSKDYGTTLKFIADSNTSKRVHLMTVKIPPIIKCHQKIKSMEMNVTQHLYILQHNNDTYVRTITGVQTMPTLPAFYTETISEQEEEQLAQLFIMLANLPYSCTPYYKLFIPNGAIRPMNIIQWPAHELLQTEEVSILANAAKNSMLQWLLAHRNGDSNAPDDESQDLASLPEDRNCSNNNNRDNDNDDDDEHQKRCFPPLKTLKFARSLIKGIKTIIVLTDMMLNLLEMYQTP</sequence>
<organism evidence="2 3">
    <name type="scientific">Plakobranchus ocellatus</name>
    <dbReference type="NCBI Taxonomy" id="259542"/>
    <lineage>
        <taxon>Eukaryota</taxon>
        <taxon>Metazoa</taxon>
        <taxon>Spiralia</taxon>
        <taxon>Lophotrochozoa</taxon>
        <taxon>Mollusca</taxon>
        <taxon>Gastropoda</taxon>
        <taxon>Heterobranchia</taxon>
        <taxon>Euthyneura</taxon>
        <taxon>Panpulmonata</taxon>
        <taxon>Sacoglossa</taxon>
        <taxon>Placobranchoidea</taxon>
        <taxon>Plakobranchidae</taxon>
        <taxon>Plakobranchus</taxon>
    </lineage>
</organism>
<evidence type="ECO:0000256" key="1">
    <source>
        <dbReference type="SAM" id="MobiDB-lite"/>
    </source>
</evidence>
<protein>
    <submittedName>
        <fullName evidence="2">Uncharacterized protein</fullName>
    </submittedName>
</protein>
<reference evidence="2 3" key="1">
    <citation type="journal article" date="2021" name="Elife">
        <title>Chloroplast acquisition without the gene transfer in kleptoplastic sea slugs, Plakobranchus ocellatus.</title>
        <authorList>
            <person name="Maeda T."/>
            <person name="Takahashi S."/>
            <person name="Yoshida T."/>
            <person name="Shimamura S."/>
            <person name="Takaki Y."/>
            <person name="Nagai Y."/>
            <person name="Toyoda A."/>
            <person name="Suzuki Y."/>
            <person name="Arimoto A."/>
            <person name="Ishii H."/>
            <person name="Satoh N."/>
            <person name="Nishiyama T."/>
            <person name="Hasebe M."/>
            <person name="Maruyama T."/>
            <person name="Minagawa J."/>
            <person name="Obokata J."/>
            <person name="Shigenobu S."/>
        </authorList>
    </citation>
    <scope>NUCLEOTIDE SEQUENCE [LARGE SCALE GENOMIC DNA]</scope>
</reference>
<feature type="region of interest" description="Disordered" evidence="1">
    <location>
        <begin position="390"/>
        <end position="429"/>
    </location>
</feature>
<proteinExistence type="predicted"/>
<dbReference type="EMBL" id="BLXT01004955">
    <property type="protein sequence ID" value="GFO18448.1"/>
    <property type="molecule type" value="Genomic_DNA"/>
</dbReference>
<comment type="caution">
    <text evidence="2">The sequence shown here is derived from an EMBL/GenBank/DDBJ whole genome shotgun (WGS) entry which is preliminary data.</text>
</comment>
<dbReference type="Proteomes" id="UP000735302">
    <property type="component" value="Unassembled WGS sequence"/>
</dbReference>